<dbReference type="GO" id="GO:0008270">
    <property type="term" value="F:zinc ion binding"/>
    <property type="evidence" value="ECO:0007669"/>
    <property type="project" value="UniProtKB-KW"/>
</dbReference>
<feature type="domain" description="C2H2-type" evidence="6">
    <location>
        <begin position="253"/>
        <end position="282"/>
    </location>
</feature>
<accession>A0A0B7FM79</accession>
<evidence type="ECO:0000256" key="2">
    <source>
        <dbReference type="ARBA" id="ARBA00022771"/>
    </source>
</evidence>
<dbReference type="OrthoDB" id="8117402at2759"/>
<dbReference type="InterPro" id="IPR036236">
    <property type="entry name" value="Znf_C2H2_sf"/>
</dbReference>
<keyword evidence="3" id="KW-0862">Zinc</keyword>
<dbReference type="SUPFAM" id="SSF57667">
    <property type="entry name" value="beta-beta-alpha zinc fingers"/>
    <property type="match status" value="2"/>
</dbReference>
<organism evidence="7 8">
    <name type="scientific">Thanatephorus cucumeris (strain AG1-IB / isolate 7/3/14)</name>
    <name type="common">Lettuce bottom rot fungus</name>
    <name type="synonym">Rhizoctonia solani</name>
    <dbReference type="NCBI Taxonomy" id="1108050"/>
    <lineage>
        <taxon>Eukaryota</taxon>
        <taxon>Fungi</taxon>
        <taxon>Dikarya</taxon>
        <taxon>Basidiomycota</taxon>
        <taxon>Agaricomycotina</taxon>
        <taxon>Agaricomycetes</taxon>
        <taxon>Cantharellales</taxon>
        <taxon>Ceratobasidiaceae</taxon>
        <taxon>Rhizoctonia</taxon>
        <taxon>Rhizoctonia solani AG-1</taxon>
    </lineage>
</organism>
<keyword evidence="2 4" id="KW-0863">Zinc-finger</keyword>
<evidence type="ECO:0000256" key="1">
    <source>
        <dbReference type="ARBA" id="ARBA00022723"/>
    </source>
</evidence>
<dbReference type="STRING" id="1108050.A0A0B7FM79"/>
<dbReference type="EMBL" id="LN679102">
    <property type="protein sequence ID" value="CEL57323.1"/>
    <property type="molecule type" value="Genomic_DNA"/>
</dbReference>
<dbReference type="InterPro" id="IPR013087">
    <property type="entry name" value="Znf_C2H2_type"/>
</dbReference>
<dbReference type="Proteomes" id="UP000059188">
    <property type="component" value="Unassembled WGS sequence"/>
</dbReference>
<dbReference type="PROSITE" id="PS00028">
    <property type="entry name" value="ZINC_FINGER_C2H2_1"/>
    <property type="match status" value="2"/>
</dbReference>
<name>A0A0B7FM79_THACB</name>
<keyword evidence="1" id="KW-0479">Metal-binding</keyword>
<dbReference type="GO" id="GO:0000981">
    <property type="term" value="F:DNA-binding transcription factor activity, RNA polymerase II-specific"/>
    <property type="evidence" value="ECO:0007669"/>
    <property type="project" value="TreeGrafter"/>
</dbReference>
<reference evidence="7 8" key="1">
    <citation type="submission" date="2014-11" db="EMBL/GenBank/DDBJ databases">
        <authorList>
            <person name="Wibberg Daniel"/>
        </authorList>
    </citation>
    <scope>NUCLEOTIDE SEQUENCE [LARGE SCALE GENOMIC DNA]</scope>
    <source>
        <strain evidence="7">Rhizoctonia solani AG1-IB 7/3/14</strain>
    </source>
</reference>
<evidence type="ECO:0000313" key="7">
    <source>
        <dbReference type="EMBL" id="CEL57323.1"/>
    </source>
</evidence>
<gene>
    <name evidence="7" type="ORF">RSOLAG1IB_02062</name>
</gene>
<feature type="domain" description="C2H2-type" evidence="6">
    <location>
        <begin position="283"/>
        <end position="312"/>
    </location>
</feature>
<dbReference type="PROSITE" id="PS50157">
    <property type="entry name" value="ZINC_FINGER_C2H2_2"/>
    <property type="match status" value="2"/>
</dbReference>
<dbReference type="AlphaFoldDB" id="A0A0B7FM79"/>
<evidence type="ECO:0000256" key="4">
    <source>
        <dbReference type="PROSITE-ProRule" id="PRU00042"/>
    </source>
</evidence>
<dbReference type="Pfam" id="PF00096">
    <property type="entry name" value="zf-C2H2"/>
    <property type="match status" value="2"/>
</dbReference>
<evidence type="ECO:0000256" key="3">
    <source>
        <dbReference type="ARBA" id="ARBA00022833"/>
    </source>
</evidence>
<feature type="compositionally biased region" description="Polar residues" evidence="5">
    <location>
        <begin position="49"/>
        <end position="58"/>
    </location>
</feature>
<proteinExistence type="predicted"/>
<sequence length="346" mass="38386">MTFAIEIPLSYVRSTNEAPSISKRQRPSFSLHLDIDLTHSFRVYHSQSTTPTLSPSFGTSLSPPNSLPPSPITPSSTIDHRPLSLVESIPPLGFLAEPNSGLLSCNMTLDSPHPSAELDPYSFQSGVHVPLEYDQPSATYTPDPFEQEVVGGQSSFSSVPQKGTDIEQELSTRIEDGGSVRVAPRILRVLRPRSSKPRDELQRIAPDLVVNREQLSSSCLVPVNSPGAVSANYRQLSIREVKEMRLGQHRRYYKCLMDGCDRVFSRKSNVENHIRTHLDDKPFVCSLGTCKAAFVRKGDLLRHEEIHRPSRVHTCICGQTFSRSDALTKHIRKGICGPGGRHVLSQ</sequence>
<evidence type="ECO:0000256" key="5">
    <source>
        <dbReference type="SAM" id="MobiDB-lite"/>
    </source>
</evidence>
<dbReference type="SMART" id="SM00355">
    <property type="entry name" value="ZnF_C2H2"/>
    <property type="match status" value="2"/>
</dbReference>
<dbReference type="PANTHER" id="PTHR23235:SF120">
    <property type="entry name" value="KRUPPEL-LIKE FACTOR 15"/>
    <property type="match status" value="1"/>
</dbReference>
<dbReference type="Gene3D" id="3.30.160.60">
    <property type="entry name" value="Classic Zinc Finger"/>
    <property type="match status" value="2"/>
</dbReference>
<dbReference type="GO" id="GO:0000978">
    <property type="term" value="F:RNA polymerase II cis-regulatory region sequence-specific DNA binding"/>
    <property type="evidence" value="ECO:0007669"/>
    <property type="project" value="TreeGrafter"/>
</dbReference>
<keyword evidence="8" id="KW-1185">Reference proteome</keyword>
<evidence type="ECO:0000313" key="8">
    <source>
        <dbReference type="Proteomes" id="UP000059188"/>
    </source>
</evidence>
<protein>
    <submittedName>
        <fullName evidence="7">Metallothionein expression activator</fullName>
    </submittedName>
</protein>
<dbReference type="PANTHER" id="PTHR23235">
    <property type="entry name" value="KRUEPPEL-LIKE TRANSCRIPTION FACTOR"/>
    <property type="match status" value="1"/>
</dbReference>
<feature type="region of interest" description="Disordered" evidence="5">
    <location>
        <begin position="49"/>
        <end position="79"/>
    </location>
</feature>
<evidence type="ECO:0000259" key="6">
    <source>
        <dbReference type="PROSITE" id="PS50157"/>
    </source>
</evidence>